<evidence type="ECO:0000313" key="2">
    <source>
        <dbReference type="EMBL" id="QKH38782.1"/>
    </source>
</evidence>
<name>A0A7D4ICI7_9BURK</name>
<organism evidence="2 3">
    <name type="scientific">Achromobacter pestifer</name>
    <dbReference type="NCBI Taxonomy" id="1353889"/>
    <lineage>
        <taxon>Bacteria</taxon>
        <taxon>Pseudomonadati</taxon>
        <taxon>Pseudomonadota</taxon>
        <taxon>Betaproteobacteria</taxon>
        <taxon>Burkholderiales</taxon>
        <taxon>Alcaligenaceae</taxon>
        <taxon>Achromobacter</taxon>
    </lineage>
</organism>
<evidence type="ECO:0000256" key="1">
    <source>
        <dbReference type="SAM" id="SignalP"/>
    </source>
</evidence>
<protein>
    <recommendedName>
        <fullName evidence="4">Cell envelope biogenesis protein TolA</fullName>
    </recommendedName>
</protein>
<keyword evidence="3" id="KW-1185">Reference proteome</keyword>
<dbReference type="EMBL" id="CP053985">
    <property type="protein sequence ID" value="QKH38782.1"/>
    <property type="molecule type" value="Genomic_DNA"/>
</dbReference>
<reference evidence="2 3" key="1">
    <citation type="submission" date="2020-05" db="EMBL/GenBank/DDBJ databases">
        <title>FDA dAtabase for Regulatory Grade micrObial Sequences (FDA-ARGOS): Supporting development and validation of Infectious Disease Dx tests.</title>
        <authorList>
            <person name="Sproer C."/>
            <person name="Gronow S."/>
            <person name="Severitt S."/>
            <person name="Schroder I."/>
            <person name="Tallon L."/>
            <person name="Sadzewicz L."/>
            <person name="Zhao X."/>
            <person name="Vavikolanu K."/>
            <person name="Mehta A."/>
            <person name="Aluvathingal J."/>
            <person name="Nadendla S."/>
            <person name="Myers T."/>
            <person name="Yan Y."/>
            <person name="Sichtig H."/>
        </authorList>
    </citation>
    <scope>NUCLEOTIDE SEQUENCE [LARGE SCALE GENOMIC DNA]</scope>
    <source>
        <strain evidence="2 3">FDAARGOS_790</strain>
    </source>
</reference>
<keyword evidence="1" id="KW-0732">Signal</keyword>
<dbReference type="AlphaFoldDB" id="A0A7D4ICI7"/>
<accession>A0A7D4ICI7</accession>
<proteinExistence type="predicted"/>
<feature type="chain" id="PRO_5029008580" description="Cell envelope biogenesis protein TolA" evidence="1">
    <location>
        <begin position="25"/>
        <end position="127"/>
    </location>
</feature>
<dbReference type="Proteomes" id="UP000500970">
    <property type="component" value="Chromosome"/>
</dbReference>
<feature type="signal peptide" evidence="1">
    <location>
        <begin position="1"/>
        <end position="24"/>
    </location>
</feature>
<sequence length="127" mass="13796">MNLSRVVLPAVALSLSALTFQAQAQTTQTGATPVRSNEQIDDQYKLDKKRCDVMKGNQKDVCLQQAEATRDKARADAKAGKEKAEASHDAAKVRNDADYKVGKEKCDGMSGNAKDACMADLKTRYGK</sequence>
<evidence type="ECO:0000313" key="3">
    <source>
        <dbReference type="Proteomes" id="UP000500970"/>
    </source>
</evidence>
<dbReference type="KEGG" id="apes:FOC84_29160"/>
<evidence type="ECO:0008006" key="4">
    <source>
        <dbReference type="Google" id="ProtNLM"/>
    </source>
</evidence>
<dbReference type="RefSeq" id="WP_173148424.1">
    <property type="nucleotide sequence ID" value="NZ_CP053985.1"/>
</dbReference>
<gene>
    <name evidence="2" type="ORF">FOC84_29160</name>
</gene>